<dbReference type="PANTHER" id="PTHR12191:SF32">
    <property type="entry name" value="ZRT (ZRT), IRT- (IRT-) LIKE PROTEIN TRANSPORTER"/>
    <property type="match status" value="1"/>
</dbReference>
<proteinExistence type="inferred from homology"/>
<dbReference type="GO" id="GO:0071578">
    <property type="term" value="P:zinc ion import across plasma membrane"/>
    <property type="evidence" value="ECO:0007669"/>
    <property type="project" value="TreeGrafter"/>
</dbReference>
<organism evidence="7 8">
    <name type="scientific">Pristionchus entomophagus</name>
    <dbReference type="NCBI Taxonomy" id="358040"/>
    <lineage>
        <taxon>Eukaryota</taxon>
        <taxon>Metazoa</taxon>
        <taxon>Ecdysozoa</taxon>
        <taxon>Nematoda</taxon>
        <taxon>Chromadorea</taxon>
        <taxon>Rhabditida</taxon>
        <taxon>Rhabditina</taxon>
        <taxon>Diplogasteromorpha</taxon>
        <taxon>Diplogasteroidea</taxon>
        <taxon>Neodiplogasteridae</taxon>
        <taxon>Pristionchus</taxon>
    </lineage>
</organism>
<keyword evidence="5 6" id="KW-0472">Membrane</keyword>
<dbReference type="Pfam" id="PF02535">
    <property type="entry name" value="Zip"/>
    <property type="match status" value="1"/>
</dbReference>
<comment type="subcellular location">
    <subcellularLocation>
        <location evidence="1">Membrane</location>
        <topology evidence="1">Multi-pass membrane protein</topology>
    </subcellularLocation>
</comment>
<dbReference type="Proteomes" id="UP001432027">
    <property type="component" value="Unassembled WGS sequence"/>
</dbReference>
<reference evidence="7" key="1">
    <citation type="submission" date="2023-10" db="EMBL/GenBank/DDBJ databases">
        <title>Genome assembly of Pristionchus species.</title>
        <authorList>
            <person name="Yoshida K."/>
            <person name="Sommer R.J."/>
        </authorList>
    </citation>
    <scope>NUCLEOTIDE SEQUENCE</scope>
    <source>
        <strain evidence="7">RS0144</strain>
    </source>
</reference>
<evidence type="ECO:0000313" key="7">
    <source>
        <dbReference type="EMBL" id="GMS93853.1"/>
    </source>
</evidence>
<dbReference type="PANTHER" id="PTHR12191">
    <property type="entry name" value="SOLUTE CARRIER FAMILY 39"/>
    <property type="match status" value="1"/>
</dbReference>
<keyword evidence="8" id="KW-1185">Reference proteome</keyword>
<evidence type="ECO:0000256" key="3">
    <source>
        <dbReference type="ARBA" id="ARBA00022692"/>
    </source>
</evidence>
<dbReference type="GO" id="GO:0005385">
    <property type="term" value="F:zinc ion transmembrane transporter activity"/>
    <property type="evidence" value="ECO:0007669"/>
    <property type="project" value="TreeGrafter"/>
</dbReference>
<feature type="transmembrane region" description="Helical" evidence="6">
    <location>
        <begin position="42"/>
        <end position="62"/>
    </location>
</feature>
<evidence type="ECO:0000313" key="8">
    <source>
        <dbReference type="Proteomes" id="UP001432027"/>
    </source>
</evidence>
<dbReference type="GO" id="GO:0140410">
    <property type="term" value="F:monoatomic cation:bicarbonate symporter activity"/>
    <property type="evidence" value="ECO:0007669"/>
    <property type="project" value="TreeGrafter"/>
</dbReference>
<keyword evidence="3 6" id="KW-0812">Transmembrane</keyword>
<dbReference type="InterPro" id="IPR003689">
    <property type="entry name" value="ZIP"/>
</dbReference>
<feature type="transmembrane region" description="Helical" evidence="6">
    <location>
        <begin position="82"/>
        <end position="103"/>
    </location>
</feature>
<keyword evidence="4 6" id="KW-1133">Transmembrane helix</keyword>
<evidence type="ECO:0000256" key="1">
    <source>
        <dbReference type="ARBA" id="ARBA00004141"/>
    </source>
</evidence>
<evidence type="ECO:0000256" key="5">
    <source>
        <dbReference type="ARBA" id="ARBA00023136"/>
    </source>
</evidence>
<feature type="non-terminal residue" evidence="7">
    <location>
        <position position="1"/>
    </location>
</feature>
<name>A0AAV5THN8_9BILA</name>
<dbReference type="GO" id="GO:0005886">
    <property type="term" value="C:plasma membrane"/>
    <property type="evidence" value="ECO:0007669"/>
    <property type="project" value="TreeGrafter"/>
</dbReference>
<dbReference type="InterPro" id="IPR050799">
    <property type="entry name" value="ZIP_Transporter"/>
</dbReference>
<feature type="transmembrane region" description="Helical" evidence="6">
    <location>
        <begin position="6"/>
        <end position="30"/>
    </location>
</feature>
<dbReference type="AlphaFoldDB" id="A0AAV5THN8"/>
<sequence length="107" mass="12136">EQVSIFPAWLFGLGFITLCSFSAPLGILILPCLPRWLYERMMSFLIALGIGTLSGSCFFIMISQAFGLTRARGGLTDYSQKSWIIVGSLYGFFALDRLLQYVFEYRR</sequence>
<evidence type="ECO:0000256" key="6">
    <source>
        <dbReference type="SAM" id="Phobius"/>
    </source>
</evidence>
<gene>
    <name evidence="7" type="ORF">PENTCL1PPCAC_16028</name>
</gene>
<dbReference type="GO" id="GO:0030003">
    <property type="term" value="P:intracellular monoatomic cation homeostasis"/>
    <property type="evidence" value="ECO:0007669"/>
    <property type="project" value="TreeGrafter"/>
</dbReference>
<dbReference type="EMBL" id="BTSX01000004">
    <property type="protein sequence ID" value="GMS93853.1"/>
    <property type="molecule type" value="Genomic_DNA"/>
</dbReference>
<accession>A0AAV5THN8</accession>
<comment type="caution">
    <text evidence="7">The sequence shown here is derived from an EMBL/GenBank/DDBJ whole genome shotgun (WGS) entry which is preliminary data.</text>
</comment>
<protein>
    <submittedName>
        <fullName evidence="7">Uncharacterized protein</fullName>
    </submittedName>
</protein>
<evidence type="ECO:0000256" key="2">
    <source>
        <dbReference type="ARBA" id="ARBA00006939"/>
    </source>
</evidence>
<comment type="similarity">
    <text evidence="2">Belongs to the ZIP transporter (TC 2.A.5) family.</text>
</comment>
<evidence type="ECO:0000256" key="4">
    <source>
        <dbReference type="ARBA" id="ARBA00022989"/>
    </source>
</evidence>
<feature type="non-terminal residue" evidence="7">
    <location>
        <position position="107"/>
    </location>
</feature>